<name>A0A371RJI8_9PROT</name>
<evidence type="ECO:0000256" key="4">
    <source>
        <dbReference type="ARBA" id="ARBA00022448"/>
    </source>
</evidence>
<evidence type="ECO:0000256" key="2">
    <source>
        <dbReference type="ARBA" id="ARBA00008107"/>
    </source>
</evidence>
<reference evidence="11 12" key="1">
    <citation type="submission" date="2018-08" db="EMBL/GenBank/DDBJ databases">
        <title>Parvularcula sp. SM1705, isolated from surface water of the South Sea China.</title>
        <authorList>
            <person name="Sun L."/>
        </authorList>
    </citation>
    <scope>NUCLEOTIDE SEQUENCE [LARGE SCALE GENOMIC DNA]</scope>
    <source>
        <strain evidence="11 12">SM1705</strain>
    </source>
</reference>
<sequence length="251" mass="27609">MNQADGADRESRMPFGLLKSVAGRLDKVDIALATMGGLVEQQVADAIAAFERGDVLLAEEVRLRDTEVDRHERLIEREVVAILEDRRPGGESLRRAMTAIKLAAEMERVGDLSKNIAKRTTVLADLEDIDATRRVVPTVARMGRRALTQFGESLDSLFRGNAAAALAVREADDQIDDLYNSIFREILVSMGQYAAGVLMGTHLVFVAKNFERIGDHATNIAERVHYTLTGEELTEERPKTDTTSVTALSSV</sequence>
<keyword evidence="5 8" id="KW-0963">Cytoplasm</keyword>
<keyword evidence="4 8" id="KW-0813">Transport</keyword>
<dbReference type="InterPro" id="IPR028366">
    <property type="entry name" value="PhoU"/>
</dbReference>
<evidence type="ECO:0000256" key="5">
    <source>
        <dbReference type="ARBA" id="ARBA00022490"/>
    </source>
</evidence>
<gene>
    <name evidence="11" type="primary">phoU</name>
    <name evidence="11" type="ORF">DX908_10275</name>
</gene>
<dbReference type="PANTHER" id="PTHR42930:SF3">
    <property type="entry name" value="PHOSPHATE-SPECIFIC TRANSPORT SYSTEM ACCESSORY PROTEIN PHOU"/>
    <property type="match status" value="1"/>
</dbReference>
<evidence type="ECO:0000256" key="6">
    <source>
        <dbReference type="ARBA" id="ARBA00022592"/>
    </source>
</evidence>
<comment type="subcellular location">
    <subcellularLocation>
        <location evidence="1 8">Cytoplasm</location>
    </subcellularLocation>
</comment>
<dbReference type="InterPro" id="IPR026022">
    <property type="entry name" value="PhoU_dom"/>
</dbReference>
<dbReference type="InterPro" id="IPR038078">
    <property type="entry name" value="PhoU-like_sf"/>
</dbReference>
<evidence type="ECO:0000256" key="8">
    <source>
        <dbReference type="PIRNR" id="PIRNR003107"/>
    </source>
</evidence>
<dbReference type="PANTHER" id="PTHR42930">
    <property type="entry name" value="PHOSPHATE-SPECIFIC TRANSPORT SYSTEM ACCESSORY PROTEIN PHOU"/>
    <property type="match status" value="1"/>
</dbReference>
<evidence type="ECO:0000313" key="12">
    <source>
        <dbReference type="Proteomes" id="UP000264589"/>
    </source>
</evidence>
<dbReference type="GO" id="GO:0006817">
    <property type="term" value="P:phosphate ion transport"/>
    <property type="evidence" value="ECO:0007669"/>
    <property type="project" value="UniProtKB-KW"/>
</dbReference>
<comment type="caution">
    <text evidence="11">The sequence shown here is derived from an EMBL/GenBank/DDBJ whole genome shotgun (WGS) entry which is preliminary data.</text>
</comment>
<dbReference type="Gene3D" id="1.20.58.220">
    <property type="entry name" value="Phosphate transport system protein phou homolog 2, domain 2"/>
    <property type="match status" value="2"/>
</dbReference>
<comment type="similarity">
    <text evidence="2 8">Belongs to the PhoU family.</text>
</comment>
<dbReference type="GO" id="GO:0005737">
    <property type="term" value="C:cytoplasm"/>
    <property type="evidence" value="ECO:0007669"/>
    <property type="project" value="UniProtKB-SubCell"/>
</dbReference>
<dbReference type="Pfam" id="PF01895">
    <property type="entry name" value="PhoU"/>
    <property type="match status" value="2"/>
</dbReference>
<dbReference type="EMBL" id="QUQO01000001">
    <property type="protein sequence ID" value="RFB05617.1"/>
    <property type="molecule type" value="Genomic_DNA"/>
</dbReference>
<feature type="compositionally biased region" description="Polar residues" evidence="9">
    <location>
        <begin position="241"/>
        <end position="251"/>
    </location>
</feature>
<protein>
    <recommendedName>
        <fullName evidence="8">Phosphate-specific transport system accessory protein PhoU</fullName>
    </recommendedName>
</protein>
<keyword evidence="6 8" id="KW-0592">Phosphate transport</keyword>
<dbReference type="SUPFAM" id="SSF109755">
    <property type="entry name" value="PhoU-like"/>
    <property type="match status" value="1"/>
</dbReference>
<dbReference type="Proteomes" id="UP000264589">
    <property type="component" value="Unassembled WGS sequence"/>
</dbReference>
<dbReference type="GO" id="GO:0030643">
    <property type="term" value="P:intracellular phosphate ion homeostasis"/>
    <property type="evidence" value="ECO:0007669"/>
    <property type="project" value="InterPro"/>
</dbReference>
<dbReference type="InParanoid" id="A0A371RJI8"/>
<evidence type="ECO:0000313" key="11">
    <source>
        <dbReference type="EMBL" id="RFB05617.1"/>
    </source>
</evidence>
<comment type="subunit">
    <text evidence="3 8">Homodimer.</text>
</comment>
<comment type="function">
    <text evidence="7 8">Plays a role in the regulation of phosphate uptake.</text>
</comment>
<evidence type="ECO:0000256" key="1">
    <source>
        <dbReference type="ARBA" id="ARBA00004496"/>
    </source>
</evidence>
<dbReference type="FunCoup" id="A0A371RJI8">
    <property type="interactions" value="406"/>
</dbReference>
<evidence type="ECO:0000259" key="10">
    <source>
        <dbReference type="Pfam" id="PF01895"/>
    </source>
</evidence>
<feature type="domain" description="PhoU" evidence="10">
    <location>
        <begin position="139"/>
        <end position="224"/>
    </location>
</feature>
<feature type="domain" description="PhoU" evidence="10">
    <location>
        <begin position="33"/>
        <end position="120"/>
    </location>
</feature>
<dbReference type="AlphaFoldDB" id="A0A371RJI8"/>
<evidence type="ECO:0000256" key="3">
    <source>
        <dbReference type="ARBA" id="ARBA00011738"/>
    </source>
</evidence>
<accession>A0A371RJI8</accession>
<dbReference type="GO" id="GO:0045936">
    <property type="term" value="P:negative regulation of phosphate metabolic process"/>
    <property type="evidence" value="ECO:0007669"/>
    <property type="project" value="InterPro"/>
</dbReference>
<proteinExistence type="inferred from homology"/>
<evidence type="ECO:0000256" key="9">
    <source>
        <dbReference type="SAM" id="MobiDB-lite"/>
    </source>
</evidence>
<organism evidence="11 12">
    <name type="scientific">Parvularcula marina</name>
    <dbReference type="NCBI Taxonomy" id="2292771"/>
    <lineage>
        <taxon>Bacteria</taxon>
        <taxon>Pseudomonadati</taxon>
        <taxon>Pseudomonadota</taxon>
        <taxon>Alphaproteobacteria</taxon>
        <taxon>Parvularculales</taxon>
        <taxon>Parvularculaceae</taxon>
        <taxon>Parvularcula</taxon>
    </lineage>
</organism>
<feature type="region of interest" description="Disordered" evidence="9">
    <location>
        <begin position="232"/>
        <end position="251"/>
    </location>
</feature>
<evidence type="ECO:0000256" key="7">
    <source>
        <dbReference type="ARBA" id="ARBA00056181"/>
    </source>
</evidence>
<dbReference type="NCBIfam" id="TIGR02135">
    <property type="entry name" value="phoU_full"/>
    <property type="match status" value="1"/>
</dbReference>
<dbReference type="PIRSF" id="PIRSF003107">
    <property type="entry name" value="PhoU"/>
    <property type="match status" value="1"/>
</dbReference>
<keyword evidence="12" id="KW-1185">Reference proteome</keyword>
<dbReference type="FunFam" id="1.20.58.220:FF:000004">
    <property type="entry name" value="Phosphate-specific transport system accessory protein PhoU"/>
    <property type="match status" value="1"/>
</dbReference>